<gene>
    <name evidence="1" type="ORF">A3K06_01675</name>
</gene>
<name>A0A1F5NEL7_9BACT</name>
<reference evidence="1 2" key="1">
    <citation type="journal article" date="2016" name="Nat. Commun.">
        <title>Thousands of microbial genomes shed light on interconnected biogeochemical processes in an aquifer system.</title>
        <authorList>
            <person name="Anantharaman K."/>
            <person name="Brown C.T."/>
            <person name="Hug L.A."/>
            <person name="Sharon I."/>
            <person name="Castelle C.J."/>
            <person name="Probst A.J."/>
            <person name="Thomas B.C."/>
            <person name="Singh A."/>
            <person name="Wilkins M.J."/>
            <person name="Karaoz U."/>
            <person name="Brodie E.L."/>
            <person name="Williams K.H."/>
            <person name="Hubbard S.S."/>
            <person name="Banfield J.F."/>
        </authorList>
    </citation>
    <scope>NUCLEOTIDE SEQUENCE [LARGE SCALE GENOMIC DNA]</scope>
</reference>
<comment type="caution">
    <text evidence="1">The sequence shown here is derived from an EMBL/GenBank/DDBJ whole genome shotgun (WGS) entry which is preliminary data.</text>
</comment>
<dbReference type="EMBL" id="MFEG01000017">
    <property type="protein sequence ID" value="OGE76096.1"/>
    <property type="molecule type" value="Genomic_DNA"/>
</dbReference>
<dbReference type="Proteomes" id="UP000176547">
    <property type="component" value="Unassembled WGS sequence"/>
</dbReference>
<evidence type="ECO:0000313" key="1">
    <source>
        <dbReference type="EMBL" id="OGE76096.1"/>
    </source>
</evidence>
<accession>A0A1F5NEL7</accession>
<dbReference type="AlphaFoldDB" id="A0A1F5NEL7"/>
<proteinExistence type="predicted"/>
<organism evidence="1 2">
    <name type="scientific">Candidatus Doudnabacteria bacterium RIFCSPHIGHO2_01_52_17</name>
    <dbReference type="NCBI Taxonomy" id="1817820"/>
    <lineage>
        <taxon>Bacteria</taxon>
        <taxon>Candidatus Doudnaibacteriota</taxon>
    </lineage>
</organism>
<protein>
    <submittedName>
        <fullName evidence="1">Uncharacterized protein</fullName>
    </submittedName>
</protein>
<evidence type="ECO:0000313" key="2">
    <source>
        <dbReference type="Proteomes" id="UP000176547"/>
    </source>
</evidence>
<sequence>MGFFGKIFGNKEEADYQATVAPVFDSFMAEINDPFNGLVAVESENKEVRDFFKTILDATERSLRGILYMAPEEFRFKKTITKEEVDSWFRKVSLALVAYSYYFFSVEEQSSLGQSSFRMYWQRMFDSYNKIFSENITIDDVNHYAAGLKEDGEKGYSKSGNLEQALELMTKDYATIAIELLEKIWHEDTDQKVLSNLRKYKPGHGMENLDPKVKKVVFLGDRIWQAHRQIVQPFLPKLLTD</sequence>